<evidence type="ECO:0000313" key="2">
    <source>
        <dbReference type="EMBL" id="GIJ68535.1"/>
    </source>
</evidence>
<dbReference type="InterPro" id="IPR035994">
    <property type="entry name" value="Nucleoside_phosphorylase_sf"/>
</dbReference>
<proteinExistence type="predicted"/>
<evidence type="ECO:0000313" key="3">
    <source>
        <dbReference type="Proteomes" id="UP000635606"/>
    </source>
</evidence>
<dbReference type="PANTHER" id="PTHR46832">
    <property type="entry name" value="5'-METHYLTHIOADENOSINE/S-ADENOSYLHOMOCYSTEINE NUCLEOSIDASE"/>
    <property type="match status" value="1"/>
</dbReference>
<gene>
    <name evidence="2" type="ORF">Voc01_034520</name>
</gene>
<dbReference type="Proteomes" id="UP000635606">
    <property type="component" value="Unassembled WGS sequence"/>
</dbReference>
<dbReference type="GO" id="GO:0019284">
    <property type="term" value="P:L-methionine salvage from S-adenosylmethionine"/>
    <property type="evidence" value="ECO:0007669"/>
    <property type="project" value="TreeGrafter"/>
</dbReference>
<keyword evidence="3" id="KW-1185">Reference proteome</keyword>
<organism evidence="2 3">
    <name type="scientific">Virgisporangium ochraceum</name>
    <dbReference type="NCBI Taxonomy" id="65505"/>
    <lineage>
        <taxon>Bacteria</taxon>
        <taxon>Bacillati</taxon>
        <taxon>Actinomycetota</taxon>
        <taxon>Actinomycetes</taxon>
        <taxon>Micromonosporales</taxon>
        <taxon>Micromonosporaceae</taxon>
        <taxon>Virgisporangium</taxon>
    </lineage>
</organism>
<dbReference type="GO" id="GO:0009116">
    <property type="term" value="P:nucleoside metabolic process"/>
    <property type="evidence" value="ECO:0007669"/>
    <property type="project" value="InterPro"/>
</dbReference>
<reference evidence="2" key="1">
    <citation type="submission" date="2021-01" db="EMBL/GenBank/DDBJ databases">
        <title>Whole genome shotgun sequence of Virgisporangium ochraceum NBRC 16418.</title>
        <authorList>
            <person name="Komaki H."/>
            <person name="Tamura T."/>
        </authorList>
    </citation>
    <scope>NUCLEOTIDE SEQUENCE</scope>
    <source>
        <strain evidence="2">NBRC 16418</strain>
    </source>
</reference>
<sequence>MNRTATVVRVVDAVVVTALPVEHRAMAAAGTAGTAGHPGVVAWHRADPHGPTPYDTGSYVMADGSTVRVALARATRPGCIAAAATAAALAERLRPRCLAMAGICAGNPSAVGLGDVVVADSTYVYDEGHSTVDGFAANHRQVPMPDAWVRVAQDLSSIEERVVVGPMVSGSTVVKDGRIWHRLAALGGRHVVGLDMEAAAVATTAHLLGVPAWAVVKGVTDHADPAKDDRHVAAASHAAAIVLWTLLLHQLAGYQGT</sequence>
<evidence type="ECO:0000259" key="1">
    <source>
        <dbReference type="Pfam" id="PF01048"/>
    </source>
</evidence>
<dbReference type="EMBL" id="BOPH01000043">
    <property type="protein sequence ID" value="GIJ68535.1"/>
    <property type="molecule type" value="Genomic_DNA"/>
</dbReference>
<protein>
    <recommendedName>
        <fullName evidence="1">Nucleoside phosphorylase domain-containing protein</fullName>
    </recommendedName>
</protein>
<comment type="caution">
    <text evidence="2">The sequence shown here is derived from an EMBL/GenBank/DDBJ whole genome shotgun (WGS) entry which is preliminary data.</text>
</comment>
<dbReference type="AlphaFoldDB" id="A0A8J3ZU80"/>
<dbReference type="GO" id="GO:0005829">
    <property type="term" value="C:cytosol"/>
    <property type="evidence" value="ECO:0007669"/>
    <property type="project" value="TreeGrafter"/>
</dbReference>
<accession>A0A8J3ZU80</accession>
<dbReference type="Pfam" id="PF01048">
    <property type="entry name" value="PNP_UDP_1"/>
    <property type="match status" value="1"/>
</dbReference>
<dbReference type="Gene3D" id="3.40.50.1580">
    <property type="entry name" value="Nucleoside phosphorylase domain"/>
    <property type="match status" value="1"/>
</dbReference>
<dbReference type="RefSeq" id="WP_203928480.1">
    <property type="nucleotide sequence ID" value="NZ_BOPH01000043.1"/>
</dbReference>
<dbReference type="PANTHER" id="PTHR46832:SF1">
    <property type="entry name" value="5'-METHYLTHIOADENOSINE_S-ADENOSYLHOMOCYSTEINE NUCLEOSIDASE"/>
    <property type="match status" value="1"/>
</dbReference>
<dbReference type="InterPro" id="IPR000845">
    <property type="entry name" value="Nucleoside_phosphorylase_d"/>
</dbReference>
<dbReference type="GO" id="GO:0008930">
    <property type="term" value="F:methylthioadenosine nucleosidase activity"/>
    <property type="evidence" value="ECO:0007669"/>
    <property type="project" value="TreeGrafter"/>
</dbReference>
<dbReference type="SUPFAM" id="SSF53167">
    <property type="entry name" value="Purine and uridine phosphorylases"/>
    <property type="match status" value="1"/>
</dbReference>
<name>A0A8J3ZU80_9ACTN</name>
<feature type="domain" description="Nucleoside phosphorylase" evidence="1">
    <location>
        <begin position="49"/>
        <end position="245"/>
    </location>
</feature>
<dbReference type="GO" id="GO:0008782">
    <property type="term" value="F:adenosylhomocysteine nucleosidase activity"/>
    <property type="evidence" value="ECO:0007669"/>
    <property type="project" value="TreeGrafter"/>
</dbReference>